<sequence length="285" mass="30791">MTGSSSSVAEARRALGRRLREIRKESGLTARALAERAGWHESKCSRIENGRTIPSDADIRTYTLHCAAQDQTADLIAAAHAVEGMYVEWRRLQRAGLRHIQQSALPLYERARRFRAYESAVLPGLLQSAAYTRAILNIAALPSAGPVDVDDIDAAVALRMDRQRVLHSGGRRFVFLVEEWVLRTVIGDAETMAGALGHLISVAALPSISLGIIPMGVPRGGGWPTESFLIFDDNLVKVELVSARLSVTQPSEVAEYARTFAELSAIAVRGVGARGLITAAIDALG</sequence>
<dbReference type="Pfam" id="PF13560">
    <property type="entry name" value="HTH_31"/>
    <property type="match status" value="1"/>
</dbReference>
<dbReference type="SMART" id="SM00530">
    <property type="entry name" value="HTH_XRE"/>
    <property type="match status" value="1"/>
</dbReference>
<reference evidence="3" key="1">
    <citation type="submission" date="2014-07" db="EMBL/GenBank/DDBJ databases">
        <title>Genome sequencing of plant-pathogenic Streptomyces species.</title>
        <authorList>
            <person name="Harrison J."/>
            <person name="Sapp M."/>
            <person name="Thwaites R."/>
            <person name="Studholme D.J."/>
        </authorList>
    </citation>
    <scope>NUCLEOTIDE SEQUENCE [LARGE SCALE GENOMIC DNA]</scope>
    <source>
        <strain evidence="3">NCPPB 4445</strain>
    </source>
</reference>
<gene>
    <name evidence="2" type="ORF">IQ63_37385</name>
</gene>
<dbReference type="Proteomes" id="UP000037151">
    <property type="component" value="Unassembled WGS sequence"/>
</dbReference>
<dbReference type="OrthoDB" id="4966777at2"/>
<dbReference type="PROSITE" id="PS50943">
    <property type="entry name" value="HTH_CROC1"/>
    <property type="match status" value="1"/>
</dbReference>
<organism evidence="2 3">
    <name type="scientific">Streptomyces acidiscabies</name>
    <dbReference type="NCBI Taxonomy" id="42234"/>
    <lineage>
        <taxon>Bacteria</taxon>
        <taxon>Bacillati</taxon>
        <taxon>Actinomycetota</taxon>
        <taxon>Actinomycetes</taxon>
        <taxon>Kitasatosporales</taxon>
        <taxon>Streptomycetaceae</taxon>
        <taxon>Streptomyces</taxon>
    </lineage>
</organism>
<dbReference type="InterPro" id="IPR010982">
    <property type="entry name" value="Lambda_DNA-bd_dom_sf"/>
</dbReference>
<dbReference type="EMBL" id="JPPY01000212">
    <property type="protein sequence ID" value="KND26365.1"/>
    <property type="molecule type" value="Genomic_DNA"/>
</dbReference>
<evidence type="ECO:0000313" key="3">
    <source>
        <dbReference type="Proteomes" id="UP000037151"/>
    </source>
</evidence>
<dbReference type="Gene3D" id="1.10.260.40">
    <property type="entry name" value="lambda repressor-like DNA-binding domains"/>
    <property type="match status" value="1"/>
</dbReference>
<dbReference type="InterPro" id="IPR001387">
    <property type="entry name" value="Cro/C1-type_HTH"/>
</dbReference>
<protein>
    <submittedName>
        <fullName evidence="2">XRE family transcriptional regulator</fullName>
    </submittedName>
</protein>
<dbReference type="SUPFAM" id="SSF47413">
    <property type="entry name" value="lambda repressor-like DNA-binding domains"/>
    <property type="match status" value="1"/>
</dbReference>
<name>A0A0L0JLU6_9ACTN</name>
<dbReference type="GO" id="GO:0003677">
    <property type="term" value="F:DNA binding"/>
    <property type="evidence" value="ECO:0007669"/>
    <property type="project" value="InterPro"/>
</dbReference>
<proteinExistence type="predicted"/>
<evidence type="ECO:0000259" key="1">
    <source>
        <dbReference type="PROSITE" id="PS50943"/>
    </source>
</evidence>
<comment type="caution">
    <text evidence="2">The sequence shown here is derived from an EMBL/GenBank/DDBJ whole genome shotgun (WGS) entry which is preliminary data.</text>
</comment>
<dbReference type="CDD" id="cd00093">
    <property type="entry name" value="HTH_XRE"/>
    <property type="match status" value="1"/>
</dbReference>
<accession>A0A0L0JLU6</accession>
<dbReference type="RefSeq" id="WP_050374580.1">
    <property type="nucleotide sequence ID" value="NZ_KQ257834.1"/>
</dbReference>
<feature type="domain" description="HTH cro/C1-type" evidence="1">
    <location>
        <begin position="19"/>
        <end position="55"/>
    </location>
</feature>
<dbReference type="PATRIC" id="fig|42234.21.peg.7697"/>
<evidence type="ECO:0000313" key="2">
    <source>
        <dbReference type="EMBL" id="KND26365.1"/>
    </source>
</evidence>
<dbReference type="AlphaFoldDB" id="A0A0L0JLU6"/>
<dbReference type="InterPro" id="IPR043917">
    <property type="entry name" value="DUF5753"/>
</dbReference>
<dbReference type="Pfam" id="PF19054">
    <property type="entry name" value="DUF5753"/>
    <property type="match status" value="1"/>
</dbReference>